<evidence type="ECO:0000313" key="2">
    <source>
        <dbReference type="Proteomes" id="UP000298030"/>
    </source>
</evidence>
<name>A0A4Y7T4M1_COPMI</name>
<dbReference type="OrthoDB" id="3010383at2759"/>
<dbReference type="EMBL" id="QPFP01000030">
    <property type="protein sequence ID" value="TEB28888.1"/>
    <property type="molecule type" value="Genomic_DNA"/>
</dbReference>
<sequence length="277" mass="30156">MGRKPSQLPSAPEYAGFEIVTLRLLVGYLTLQTVTKPGMQATVDNLPQPEGSSKDRVLSFASLGSYASTRINSLRSGDFGSERNTLEFPVSGMPDPSNHFVGYQHIFENECDIFTATTLRVFLAAASTPDTLALNVQQIKQIASQLIGNDGPRVDLRSLGSTHGNIYPLSVVLSAPIYTNCVVFHKQTGDFDWVDALSDNHVQILFYGDVRDKGVMIGTDQYTPIVVVIPDSGILARGQTAQLLLTEKADHFSLGCLIEMVLCKPIFPRVEGSADYA</sequence>
<reference evidence="1 2" key="1">
    <citation type="journal article" date="2019" name="Nat. Ecol. Evol.">
        <title>Megaphylogeny resolves global patterns of mushroom evolution.</title>
        <authorList>
            <person name="Varga T."/>
            <person name="Krizsan K."/>
            <person name="Foldi C."/>
            <person name="Dima B."/>
            <person name="Sanchez-Garcia M."/>
            <person name="Sanchez-Ramirez S."/>
            <person name="Szollosi G.J."/>
            <person name="Szarkandi J.G."/>
            <person name="Papp V."/>
            <person name="Albert L."/>
            <person name="Andreopoulos W."/>
            <person name="Angelini C."/>
            <person name="Antonin V."/>
            <person name="Barry K.W."/>
            <person name="Bougher N.L."/>
            <person name="Buchanan P."/>
            <person name="Buyck B."/>
            <person name="Bense V."/>
            <person name="Catcheside P."/>
            <person name="Chovatia M."/>
            <person name="Cooper J."/>
            <person name="Damon W."/>
            <person name="Desjardin D."/>
            <person name="Finy P."/>
            <person name="Geml J."/>
            <person name="Haridas S."/>
            <person name="Hughes K."/>
            <person name="Justo A."/>
            <person name="Karasinski D."/>
            <person name="Kautmanova I."/>
            <person name="Kiss B."/>
            <person name="Kocsube S."/>
            <person name="Kotiranta H."/>
            <person name="LaButti K.M."/>
            <person name="Lechner B.E."/>
            <person name="Liimatainen K."/>
            <person name="Lipzen A."/>
            <person name="Lukacs Z."/>
            <person name="Mihaltcheva S."/>
            <person name="Morgado L.N."/>
            <person name="Niskanen T."/>
            <person name="Noordeloos M.E."/>
            <person name="Ohm R.A."/>
            <person name="Ortiz-Santana B."/>
            <person name="Ovrebo C."/>
            <person name="Racz N."/>
            <person name="Riley R."/>
            <person name="Savchenko A."/>
            <person name="Shiryaev A."/>
            <person name="Soop K."/>
            <person name="Spirin V."/>
            <person name="Szebenyi C."/>
            <person name="Tomsovsky M."/>
            <person name="Tulloss R.E."/>
            <person name="Uehling J."/>
            <person name="Grigoriev I.V."/>
            <person name="Vagvolgyi C."/>
            <person name="Papp T."/>
            <person name="Martin F.M."/>
            <person name="Miettinen O."/>
            <person name="Hibbett D.S."/>
            <person name="Nagy L.G."/>
        </authorList>
    </citation>
    <scope>NUCLEOTIDE SEQUENCE [LARGE SCALE GENOMIC DNA]</scope>
    <source>
        <strain evidence="1 2">FP101781</strain>
    </source>
</reference>
<organism evidence="1 2">
    <name type="scientific">Coprinellus micaceus</name>
    <name type="common">Glistening ink-cap mushroom</name>
    <name type="synonym">Coprinus micaceus</name>
    <dbReference type="NCBI Taxonomy" id="71717"/>
    <lineage>
        <taxon>Eukaryota</taxon>
        <taxon>Fungi</taxon>
        <taxon>Dikarya</taxon>
        <taxon>Basidiomycota</taxon>
        <taxon>Agaricomycotina</taxon>
        <taxon>Agaricomycetes</taxon>
        <taxon>Agaricomycetidae</taxon>
        <taxon>Agaricales</taxon>
        <taxon>Agaricineae</taxon>
        <taxon>Psathyrellaceae</taxon>
        <taxon>Coprinellus</taxon>
    </lineage>
</organism>
<proteinExistence type="predicted"/>
<keyword evidence="2" id="KW-1185">Reference proteome</keyword>
<evidence type="ECO:0000313" key="1">
    <source>
        <dbReference type="EMBL" id="TEB28888.1"/>
    </source>
</evidence>
<comment type="caution">
    <text evidence="1">The sequence shown here is derived from an EMBL/GenBank/DDBJ whole genome shotgun (WGS) entry which is preliminary data.</text>
</comment>
<dbReference type="AlphaFoldDB" id="A0A4Y7T4M1"/>
<dbReference type="Proteomes" id="UP000298030">
    <property type="component" value="Unassembled WGS sequence"/>
</dbReference>
<gene>
    <name evidence="1" type="ORF">FA13DRAFT_1711573</name>
</gene>
<protein>
    <submittedName>
        <fullName evidence="1">Uncharacterized protein</fullName>
    </submittedName>
</protein>
<accession>A0A4Y7T4M1</accession>